<dbReference type="PANTHER" id="PTHR37984">
    <property type="entry name" value="PROTEIN CBG26694"/>
    <property type="match status" value="1"/>
</dbReference>
<dbReference type="Gene3D" id="3.30.70.270">
    <property type="match status" value="1"/>
</dbReference>
<dbReference type="SUPFAM" id="SSF56672">
    <property type="entry name" value="DNA/RNA polymerases"/>
    <property type="match status" value="1"/>
</dbReference>
<dbReference type="PANTHER" id="PTHR37984:SF5">
    <property type="entry name" value="PROTEIN NYNRIN-LIKE"/>
    <property type="match status" value="1"/>
</dbReference>
<dbReference type="InterPro" id="IPR036397">
    <property type="entry name" value="RNaseH_sf"/>
</dbReference>
<dbReference type="InterPro" id="IPR001584">
    <property type="entry name" value="Integrase_cat-core"/>
</dbReference>
<keyword evidence="1" id="KW-0511">Multifunctional enzyme</keyword>
<evidence type="ECO:0000256" key="1">
    <source>
        <dbReference type="ARBA" id="ARBA00023268"/>
    </source>
</evidence>
<dbReference type="InterPro" id="IPR041577">
    <property type="entry name" value="RT_RNaseH_2"/>
</dbReference>
<dbReference type="EMBL" id="GQ252818">
    <property type="protein sequence ID" value="ADB85290.1"/>
    <property type="molecule type" value="Genomic_DNA"/>
</dbReference>
<reference evidence="3" key="1">
    <citation type="journal article" date="2010" name="J. Integr. Plant Biol.">
        <title>Insights into the bamboo genome: syntenic relationships to rice and sorghum.</title>
        <authorList>
            <person name="Gui Y.J."/>
            <person name="Zhou Y."/>
            <person name="Wang Y."/>
            <person name="Wang S."/>
            <person name="Wang S.Y."/>
            <person name="Hu Y."/>
            <person name="Bo S.P."/>
            <person name="Chen H."/>
            <person name="Zhou C.P."/>
            <person name="Ma N.X."/>
            <person name="Zhang T.Z."/>
            <person name="Fan L.J."/>
        </authorList>
    </citation>
    <scope>NUCLEOTIDE SEQUENCE</scope>
    <source>
        <tissue evidence="3">Shoot</tissue>
    </source>
</reference>
<dbReference type="Gene3D" id="1.10.340.70">
    <property type="match status" value="1"/>
</dbReference>
<dbReference type="GO" id="GO:0015074">
    <property type="term" value="P:DNA integration"/>
    <property type="evidence" value="ECO:0007669"/>
    <property type="project" value="InterPro"/>
</dbReference>
<dbReference type="InterPro" id="IPR050951">
    <property type="entry name" value="Retrovirus_Pol_polyprotein"/>
</dbReference>
<name>D3IVF0_PHYED</name>
<dbReference type="AlphaFoldDB" id="D3IVF0"/>
<dbReference type="InterPro" id="IPR043128">
    <property type="entry name" value="Rev_trsase/Diguanyl_cyclase"/>
</dbReference>
<evidence type="ECO:0000313" key="3">
    <source>
        <dbReference type="EMBL" id="ADB85290.1"/>
    </source>
</evidence>
<dbReference type="InterPro" id="IPR041588">
    <property type="entry name" value="Integrase_H2C2"/>
</dbReference>
<dbReference type="InterPro" id="IPR043502">
    <property type="entry name" value="DNA/RNA_pol_sf"/>
</dbReference>
<organism evidence="3">
    <name type="scientific">Phyllostachys edulis</name>
    <name type="common">Tortoise shell bamboo</name>
    <name type="synonym">Bambusa edulis</name>
    <dbReference type="NCBI Taxonomy" id="38705"/>
    <lineage>
        <taxon>Eukaryota</taxon>
        <taxon>Viridiplantae</taxon>
        <taxon>Streptophyta</taxon>
        <taxon>Embryophyta</taxon>
        <taxon>Tracheophyta</taxon>
        <taxon>Spermatophyta</taxon>
        <taxon>Magnoliopsida</taxon>
        <taxon>Liliopsida</taxon>
        <taxon>Poales</taxon>
        <taxon>Poaceae</taxon>
        <taxon>BOP clade</taxon>
        <taxon>Bambusoideae</taxon>
        <taxon>Arundinarodae</taxon>
        <taxon>Arundinarieae</taxon>
        <taxon>Arundinariinae</taxon>
        <taxon>Phyllostachys</taxon>
    </lineage>
</organism>
<evidence type="ECO:0000259" key="2">
    <source>
        <dbReference type="PROSITE" id="PS50994"/>
    </source>
</evidence>
<dbReference type="SUPFAM" id="SSF53098">
    <property type="entry name" value="Ribonuclease H-like"/>
    <property type="match status" value="1"/>
</dbReference>
<dbReference type="GO" id="GO:0003824">
    <property type="term" value="F:catalytic activity"/>
    <property type="evidence" value="ECO:0007669"/>
    <property type="project" value="UniProtKB-KW"/>
</dbReference>
<sequence length="592" mass="67788">MAKLFAKRSKCVFGQPQVEYLGHIIKDNGVATDPVKVEAIRNWPEPQNITQLRSFLGLAGYYRRFIQGYGIICKPLFAALKKNGFVWESKQQEAFMHVKTTMSSAPVLTLPDYSQRFTLEADASGYGIGAVLMQGGRPISFMSKAIGPKAAALSTYDKEALAILEAIKMWKHYFAGSTLIIRTDQQSLKYMQEQIIIEGVQHKLLVKLLGYNYKVEYKRGRENKATDALSRVRYNDQVVAISAVTPVWILEVLASYEGDEKCRDLITQISISPTAQPNYSLKNGILRYKGRLYIGSNTGLKRQLLVTFHDSALGGHSGGRVTYQRLKLIFHWPRMKQEVEEFVKLYDVCQKNNCEHVPYPGLLQPIPIPEMAWTHISMDFIEGLPKSEDKEVILVVVDRFTKYSHFIALSHPFTVQHVVKVFVDNVFKHHGLPSVIITNRDMVFTSHLWQDLFKTLGVKLRLSTSYHPETDGQTKRVNQCLEGYLRCMVFANPKKWCSWLSTAEWWYDTSFHTSLKMTPFQALYGFPPPQIIEVVLPDFPSEEVKGILQRRQLAMQVIKDNLLRAQDGIKYYADKKRCEREFSVGDMVYLKI</sequence>
<dbReference type="CDD" id="cd09274">
    <property type="entry name" value="RNase_HI_RT_Ty3"/>
    <property type="match status" value="1"/>
</dbReference>
<dbReference type="Pfam" id="PF17919">
    <property type="entry name" value="RT_RNaseH_2"/>
    <property type="match status" value="1"/>
</dbReference>
<dbReference type="Gene3D" id="3.30.420.10">
    <property type="entry name" value="Ribonuclease H-like superfamily/Ribonuclease H"/>
    <property type="match status" value="1"/>
</dbReference>
<dbReference type="Pfam" id="PF00665">
    <property type="entry name" value="rve"/>
    <property type="match status" value="1"/>
</dbReference>
<dbReference type="Pfam" id="PF17921">
    <property type="entry name" value="Integrase_H2C2"/>
    <property type="match status" value="1"/>
</dbReference>
<proteinExistence type="predicted"/>
<dbReference type="GO" id="GO:0003676">
    <property type="term" value="F:nucleic acid binding"/>
    <property type="evidence" value="ECO:0007669"/>
    <property type="project" value="InterPro"/>
</dbReference>
<accession>D3IVF0</accession>
<dbReference type="InterPro" id="IPR012337">
    <property type="entry name" value="RNaseH-like_sf"/>
</dbReference>
<dbReference type="PROSITE" id="PS50994">
    <property type="entry name" value="INTEGRASE"/>
    <property type="match status" value="1"/>
</dbReference>
<dbReference type="FunFam" id="3.30.70.270:FF:000020">
    <property type="entry name" value="Transposon Tf2-6 polyprotein-like Protein"/>
    <property type="match status" value="1"/>
</dbReference>
<feature type="domain" description="Integrase catalytic" evidence="2">
    <location>
        <begin position="363"/>
        <end position="527"/>
    </location>
</feature>
<protein>
    <submittedName>
        <fullName evidence="3">Putative retrotransposon protein</fullName>
    </submittedName>
</protein>